<sequence>MKSIVVYYFNNLFSNVPNDYDYGELPNLFPSLDEDVVNGLDKSVTEEEVRSRLFGIGGLKSPGPDSFPAIFFQNQWSVCKHELVNLIMKSFQTGSFIKELNETLIALGPKLPSPLDMTHLLPVSLCDTVYKVINKTIVQRLRNLMPKLISPSQVAFISVRQIQDNIVVAQEVLHKCKTMKGKKGFFSWKIDLSKVYARLQWSFIREVIEEAGFKERLVDLIMWCVSTVNYKAVLNGEVTKVFTLRCGIRQGDPLSFYLFVLCMEKLSHLIMQRVNAGEWKGVKVSRGGPCISHIFFTDDVILFGQGSTTQAEMMECLDIFCNLSGQQIKFSKSCLFCSGNTNVRVAKEIFEVCGSPLTKDLGKYLGIPLIHERIMNSTYSALVEKV</sequence>
<comment type="caution">
    <text evidence="2">The sequence shown here is derived from an EMBL/GenBank/DDBJ whole genome shotgun (WGS) entry which is preliminary data.</text>
</comment>
<evidence type="ECO:0000313" key="3">
    <source>
        <dbReference type="Proteomes" id="UP001280121"/>
    </source>
</evidence>
<reference evidence="2" key="1">
    <citation type="journal article" date="2023" name="Plant J.">
        <title>Genome sequences and population genomics provide insights into the demographic history, inbreeding, and mutation load of two 'living fossil' tree species of Dipteronia.</title>
        <authorList>
            <person name="Feng Y."/>
            <person name="Comes H.P."/>
            <person name="Chen J."/>
            <person name="Zhu S."/>
            <person name="Lu R."/>
            <person name="Zhang X."/>
            <person name="Li P."/>
            <person name="Qiu J."/>
            <person name="Olsen K.M."/>
            <person name="Qiu Y."/>
        </authorList>
    </citation>
    <scope>NUCLEOTIDE SEQUENCE</scope>
    <source>
        <tissue evidence="2">Leaf</tissue>
    </source>
</reference>
<protein>
    <recommendedName>
        <fullName evidence="1">Reverse transcriptase domain-containing protein</fullName>
    </recommendedName>
</protein>
<accession>A0AAD9XS67</accession>
<feature type="domain" description="Reverse transcriptase" evidence="1">
    <location>
        <begin position="122"/>
        <end position="368"/>
    </location>
</feature>
<dbReference type="PANTHER" id="PTHR46890:SF48">
    <property type="entry name" value="RNA-DIRECTED DNA POLYMERASE"/>
    <property type="match status" value="1"/>
</dbReference>
<dbReference type="Proteomes" id="UP001280121">
    <property type="component" value="Unassembled WGS sequence"/>
</dbReference>
<dbReference type="InterPro" id="IPR043502">
    <property type="entry name" value="DNA/RNA_pol_sf"/>
</dbReference>
<dbReference type="CDD" id="cd01650">
    <property type="entry name" value="RT_nLTR_like"/>
    <property type="match status" value="1"/>
</dbReference>
<dbReference type="EMBL" id="JANJYI010000001">
    <property type="protein sequence ID" value="KAK2664187.1"/>
    <property type="molecule type" value="Genomic_DNA"/>
</dbReference>
<evidence type="ECO:0000313" key="2">
    <source>
        <dbReference type="EMBL" id="KAK2664187.1"/>
    </source>
</evidence>
<dbReference type="Pfam" id="PF00078">
    <property type="entry name" value="RVT_1"/>
    <property type="match status" value="1"/>
</dbReference>
<evidence type="ECO:0000259" key="1">
    <source>
        <dbReference type="Pfam" id="PF00078"/>
    </source>
</evidence>
<dbReference type="InterPro" id="IPR000477">
    <property type="entry name" value="RT_dom"/>
</dbReference>
<dbReference type="AlphaFoldDB" id="A0AAD9XS67"/>
<organism evidence="2 3">
    <name type="scientific">Dipteronia dyeriana</name>
    <dbReference type="NCBI Taxonomy" id="168575"/>
    <lineage>
        <taxon>Eukaryota</taxon>
        <taxon>Viridiplantae</taxon>
        <taxon>Streptophyta</taxon>
        <taxon>Embryophyta</taxon>
        <taxon>Tracheophyta</taxon>
        <taxon>Spermatophyta</taxon>
        <taxon>Magnoliopsida</taxon>
        <taxon>eudicotyledons</taxon>
        <taxon>Gunneridae</taxon>
        <taxon>Pentapetalae</taxon>
        <taxon>rosids</taxon>
        <taxon>malvids</taxon>
        <taxon>Sapindales</taxon>
        <taxon>Sapindaceae</taxon>
        <taxon>Hippocastanoideae</taxon>
        <taxon>Acereae</taxon>
        <taxon>Dipteronia</taxon>
    </lineage>
</organism>
<dbReference type="PANTHER" id="PTHR46890">
    <property type="entry name" value="NON-LTR RETROLELEMENT REVERSE TRANSCRIPTASE-LIKE PROTEIN-RELATED"/>
    <property type="match status" value="1"/>
</dbReference>
<proteinExistence type="predicted"/>
<dbReference type="InterPro" id="IPR052343">
    <property type="entry name" value="Retrotransposon-Effector_Assoc"/>
</dbReference>
<keyword evidence="3" id="KW-1185">Reference proteome</keyword>
<gene>
    <name evidence="2" type="ORF">Ddye_002761</name>
</gene>
<dbReference type="SUPFAM" id="SSF56672">
    <property type="entry name" value="DNA/RNA polymerases"/>
    <property type="match status" value="1"/>
</dbReference>
<name>A0AAD9XS67_9ROSI</name>